<evidence type="ECO:0000256" key="3">
    <source>
        <dbReference type="ARBA" id="ARBA00022741"/>
    </source>
</evidence>
<comment type="caution">
    <text evidence="10">The sequence shown here is derived from an EMBL/GenBank/DDBJ whole genome shotgun (WGS) entry which is preliminary data.</text>
</comment>
<reference evidence="10 11" key="1">
    <citation type="submission" date="2020-08" db="EMBL/GenBank/DDBJ databases">
        <title>Genomic Encyclopedia of Type Strains, Phase IV (KMG-IV): sequencing the most valuable type-strain genomes for metagenomic binning, comparative biology and taxonomic classification.</title>
        <authorList>
            <person name="Goeker M."/>
        </authorList>
    </citation>
    <scope>NUCLEOTIDE SEQUENCE [LARGE SCALE GENOMIC DNA]</scope>
    <source>
        <strain evidence="10 11">DSM 24194</strain>
    </source>
</reference>
<sequence>MTIMVIDEGTSSVRALPFTETGEIGPPAQRDIAARYPRPGWVEQDAAAIWQATAECARDLAARDEGRAIRAIGLTNQRETLVAWDRDSGEPLAPAIVWQDRRTDAACKALRDEGHEEKVQAVSGLLLDPYFSASKMRWMLDHEEPVSAAAERGTLAFGTIDSWLLFKLTGTHCTDASNASRTALMDLESSRWDEGLCDLFGIPRAALPEIRDMVRSFGTTDLLGTPVPVTASVGDQQSASIGQGCLGPGQAKATFGTGLFALASTGARRPKSGHRLLSTLLLQDGDHRLYALEGSVFVAGSLVKWLRDMAGLVDSAAETEALARSVPDAGGVTIIPAFTGLGAPYWRANLKGSIHGLTFGVTRAHLVRAALEAVTHSCVDLLQAFAADDAGWHNLRVDGGMIANDWLAQDLADMLGQSIERPWNVESTARGAAMLAAAGAGVHEDVGAAIAAMLPEYERFDPVIDEEQRVARRTEWQRLIAHELVA</sequence>
<dbReference type="Pfam" id="PF00370">
    <property type="entry name" value="FGGY_N"/>
    <property type="match status" value="1"/>
</dbReference>
<dbReference type="RefSeq" id="WP_183932339.1">
    <property type="nucleotide sequence ID" value="NZ_JACICF010000001.1"/>
</dbReference>
<dbReference type="Proteomes" id="UP000578569">
    <property type="component" value="Unassembled WGS sequence"/>
</dbReference>
<dbReference type="GO" id="GO:0004370">
    <property type="term" value="F:glycerol kinase activity"/>
    <property type="evidence" value="ECO:0007669"/>
    <property type="project" value="TreeGrafter"/>
</dbReference>
<dbReference type="InterPro" id="IPR043129">
    <property type="entry name" value="ATPase_NBD"/>
</dbReference>
<evidence type="ECO:0000256" key="4">
    <source>
        <dbReference type="ARBA" id="ARBA00022777"/>
    </source>
</evidence>
<dbReference type="InterPro" id="IPR000577">
    <property type="entry name" value="Carb_kinase_FGGY"/>
</dbReference>
<dbReference type="GO" id="GO:0005829">
    <property type="term" value="C:cytosol"/>
    <property type="evidence" value="ECO:0007669"/>
    <property type="project" value="TreeGrafter"/>
</dbReference>
<keyword evidence="5" id="KW-0067">ATP-binding</keyword>
<keyword evidence="2 7" id="KW-0808">Transferase</keyword>
<dbReference type="Pfam" id="PF02782">
    <property type="entry name" value="FGGY_C"/>
    <property type="match status" value="1"/>
</dbReference>
<accession>A0A839YWY7</accession>
<name>A0A839YWY7_9SPHN</name>
<feature type="domain" description="Carbohydrate kinase FGGY N-terminal" evidence="8">
    <location>
        <begin position="3"/>
        <end position="242"/>
    </location>
</feature>
<evidence type="ECO:0000256" key="2">
    <source>
        <dbReference type="ARBA" id="ARBA00022679"/>
    </source>
</evidence>
<dbReference type="InterPro" id="IPR018483">
    <property type="entry name" value="Carb_kinase_FGGY_CS"/>
</dbReference>
<dbReference type="GO" id="GO:0005524">
    <property type="term" value="F:ATP binding"/>
    <property type="evidence" value="ECO:0007669"/>
    <property type="project" value="UniProtKB-KW"/>
</dbReference>
<dbReference type="NCBIfam" id="NF000756">
    <property type="entry name" value="PRK00047.1"/>
    <property type="match status" value="1"/>
</dbReference>
<evidence type="ECO:0000256" key="7">
    <source>
        <dbReference type="RuleBase" id="RU003733"/>
    </source>
</evidence>
<proteinExistence type="inferred from homology"/>
<gene>
    <name evidence="10" type="ORF">FHS50_000023</name>
</gene>
<dbReference type="PANTHER" id="PTHR10196">
    <property type="entry name" value="SUGAR KINASE"/>
    <property type="match status" value="1"/>
</dbReference>
<dbReference type="InterPro" id="IPR018485">
    <property type="entry name" value="FGGY_C"/>
</dbReference>
<evidence type="ECO:0000256" key="6">
    <source>
        <dbReference type="ARBA" id="ARBA00043149"/>
    </source>
</evidence>
<feature type="domain" description="Carbohydrate kinase FGGY C-terminal" evidence="9">
    <location>
        <begin position="252"/>
        <end position="439"/>
    </location>
</feature>
<dbReference type="AlphaFoldDB" id="A0A839YWY7"/>
<dbReference type="PANTHER" id="PTHR10196:SF69">
    <property type="entry name" value="GLYCEROL KINASE"/>
    <property type="match status" value="1"/>
</dbReference>
<comment type="similarity">
    <text evidence="1 7">Belongs to the FGGY kinase family.</text>
</comment>
<evidence type="ECO:0000256" key="5">
    <source>
        <dbReference type="ARBA" id="ARBA00022840"/>
    </source>
</evidence>
<evidence type="ECO:0000256" key="1">
    <source>
        <dbReference type="ARBA" id="ARBA00009156"/>
    </source>
</evidence>
<evidence type="ECO:0000313" key="10">
    <source>
        <dbReference type="EMBL" id="MBB3763000.1"/>
    </source>
</evidence>
<keyword evidence="3" id="KW-0547">Nucleotide-binding</keyword>
<evidence type="ECO:0000259" key="8">
    <source>
        <dbReference type="Pfam" id="PF00370"/>
    </source>
</evidence>
<dbReference type="EMBL" id="JACICF010000001">
    <property type="protein sequence ID" value="MBB3763000.1"/>
    <property type="molecule type" value="Genomic_DNA"/>
</dbReference>
<dbReference type="InterPro" id="IPR018484">
    <property type="entry name" value="FGGY_N"/>
</dbReference>
<keyword evidence="11" id="KW-1185">Reference proteome</keyword>
<evidence type="ECO:0000313" key="11">
    <source>
        <dbReference type="Proteomes" id="UP000578569"/>
    </source>
</evidence>
<dbReference type="PROSITE" id="PS00445">
    <property type="entry name" value="FGGY_KINASES_2"/>
    <property type="match status" value="1"/>
</dbReference>
<dbReference type="Gene3D" id="3.30.420.40">
    <property type="match status" value="2"/>
</dbReference>
<dbReference type="PROSITE" id="PS00933">
    <property type="entry name" value="FGGY_KINASES_1"/>
    <property type="match status" value="1"/>
</dbReference>
<protein>
    <recommendedName>
        <fullName evidence="6">ATP:glycerol 3-phosphotransferase</fullName>
    </recommendedName>
</protein>
<dbReference type="SUPFAM" id="SSF53067">
    <property type="entry name" value="Actin-like ATPase domain"/>
    <property type="match status" value="2"/>
</dbReference>
<dbReference type="PIRSF" id="PIRSF000538">
    <property type="entry name" value="GlpK"/>
    <property type="match status" value="1"/>
</dbReference>
<dbReference type="GO" id="GO:0019563">
    <property type="term" value="P:glycerol catabolic process"/>
    <property type="evidence" value="ECO:0007669"/>
    <property type="project" value="TreeGrafter"/>
</dbReference>
<organism evidence="10 11">
    <name type="scientific">Sphingomicrobium lutaoense</name>
    <dbReference type="NCBI Taxonomy" id="515949"/>
    <lineage>
        <taxon>Bacteria</taxon>
        <taxon>Pseudomonadati</taxon>
        <taxon>Pseudomonadota</taxon>
        <taxon>Alphaproteobacteria</taxon>
        <taxon>Sphingomonadales</taxon>
        <taxon>Sphingomonadaceae</taxon>
        <taxon>Sphingomicrobium</taxon>
    </lineage>
</organism>
<evidence type="ECO:0000259" key="9">
    <source>
        <dbReference type="Pfam" id="PF02782"/>
    </source>
</evidence>
<keyword evidence="4 7" id="KW-0418">Kinase</keyword>